<evidence type="ECO:0000313" key="2">
    <source>
        <dbReference type="EMBL" id="AWX56133.1"/>
    </source>
</evidence>
<dbReference type="EMBL" id="CP030117">
    <property type="protein sequence ID" value="AWX56133.1"/>
    <property type="molecule type" value="Genomic_DNA"/>
</dbReference>
<dbReference type="PANTHER" id="PTHR43792:SF13">
    <property type="entry name" value="ACETYLTRANSFERASE"/>
    <property type="match status" value="1"/>
</dbReference>
<accession>A0A2Z4MIA8</accession>
<dbReference type="InterPro" id="IPR051531">
    <property type="entry name" value="N-acetyltransferase"/>
</dbReference>
<proteinExistence type="predicted"/>
<name>A0A2Z4MIA8_BREBE</name>
<evidence type="ECO:0000259" key="1">
    <source>
        <dbReference type="PROSITE" id="PS51186"/>
    </source>
</evidence>
<dbReference type="Pfam" id="PF13302">
    <property type="entry name" value="Acetyltransf_3"/>
    <property type="match status" value="1"/>
</dbReference>
<dbReference type="AlphaFoldDB" id="A0A2Z4MIA8"/>
<organism evidence="2 3">
    <name type="scientific">Brevibacillus brevis</name>
    <name type="common">Bacillus brevis</name>
    <dbReference type="NCBI Taxonomy" id="1393"/>
    <lineage>
        <taxon>Bacteria</taxon>
        <taxon>Bacillati</taxon>
        <taxon>Bacillota</taxon>
        <taxon>Bacilli</taxon>
        <taxon>Bacillales</taxon>
        <taxon>Paenibacillaceae</taxon>
        <taxon>Brevibacillus</taxon>
    </lineage>
</organism>
<dbReference type="PROSITE" id="PS51186">
    <property type="entry name" value="GNAT"/>
    <property type="match status" value="1"/>
</dbReference>
<dbReference type="GO" id="GO:0016747">
    <property type="term" value="F:acyltransferase activity, transferring groups other than amino-acyl groups"/>
    <property type="evidence" value="ECO:0007669"/>
    <property type="project" value="InterPro"/>
</dbReference>
<dbReference type="RefSeq" id="WP_048032834.1">
    <property type="nucleotide sequence ID" value="NZ_CP030117.1"/>
</dbReference>
<protein>
    <submittedName>
        <fullName evidence="2">N-acetyltransferase</fullName>
    </submittedName>
</protein>
<gene>
    <name evidence="2" type="ORF">AB432_014255</name>
</gene>
<dbReference type="Proteomes" id="UP000036061">
    <property type="component" value="Chromosome"/>
</dbReference>
<dbReference type="PANTHER" id="PTHR43792">
    <property type="entry name" value="GNAT FAMILY, PUTATIVE (AFU_ORTHOLOGUE AFUA_3G00765)-RELATED-RELATED"/>
    <property type="match status" value="1"/>
</dbReference>
<dbReference type="InterPro" id="IPR000182">
    <property type="entry name" value="GNAT_dom"/>
</dbReference>
<sequence>MNEKSIHTQRLKLIPFTHRIATNILQENYEELLDMGFTLGKGWPDEDAMETIPKIIKALELTGESTGFESWMIITKNGMKIIGDVGFKGVPNADGEVDIGYGIIEAERKKGYAYEAAEGLANWALLQPDVKKITAKCLLDNIDSAKILVKMGFTEIKRDDSLIYWSRQKELHARTESE</sequence>
<dbReference type="InterPro" id="IPR016181">
    <property type="entry name" value="Acyl_CoA_acyltransferase"/>
</dbReference>
<evidence type="ECO:0000313" key="3">
    <source>
        <dbReference type="Proteomes" id="UP000036061"/>
    </source>
</evidence>
<dbReference type="SUPFAM" id="SSF55729">
    <property type="entry name" value="Acyl-CoA N-acyltransferases (Nat)"/>
    <property type="match status" value="1"/>
</dbReference>
<dbReference type="Gene3D" id="3.40.630.30">
    <property type="match status" value="1"/>
</dbReference>
<keyword evidence="2" id="KW-0808">Transferase</keyword>
<reference evidence="2 3" key="1">
    <citation type="journal article" date="2015" name="Genome Announc.">
        <title>Draft Genome Sequence of Brevibacillus brevis DZQ7, a Plant Growth-Promoting Rhizobacterium with Broad-Spectrum Antimicrobial Activity.</title>
        <authorList>
            <person name="Hou Q."/>
            <person name="Wang C."/>
            <person name="Hou X."/>
            <person name="Xia Z."/>
            <person name="Ye J."/>
            <person name="Liu K."/>
            <person name="Liu H."/>
            <person name="Wang J."/>
            <person name="Guo H."/>
            <person name="Yu X."/>
            <person name="Yang Y."/>
            <person name="Du B."/>
            <person name="Ding Y."/>
        </authorList>
    </citation>
    <scope>NUCLEOTIDE SEQUENCE [LARGE SCALE GENOMIC DNA]</scope>
    <source>
        <strain evidence="2 3">DZQ7</strain>
    </source>
</reference>
<feature type="domain" description="N-acetyltransferase" evidence="1">
    <location>
        <begin position="22"/>
        <end position="170"/>
    </location>
</feature>